<dbReference type="InterPro" id="IPR050834">
    <property type="entry name" value="Glycosyltransf_2"/>
</dbReference>
<dbReference type="SUPFAM" id="SSF53448">
    <property type="entry name" value="Nucleotide-diphospho-sugar transferases"/>
    <property type="match status" value="1"/>
</dbReference>
<evidence type="ECO:0000313" key="4">
    <source>
        <dbReference type="EMBL" id="TXD87449.1"/>
    </source>
</evidence>
<keyword evidence="5" id="KW-1185">Reference proteome</keyword>
<evidence type="ECO:0000259" key="2">
    <source>
        <dbReference type="Pfam" id="PF00535"/>
    </source>
</evidence>
<organism evidence="4 5">
    <name type="scientific">Subsaximicrobium wynnwilliamsii</name>
    <dbReference type="NCBI Taxonomy" id="291179"/>
    <lineage>
        <taxon>Bacteria</taxon>
        <taxon>Pseudomonadati</taxon>
        <taxon>Bacteroidota</taxon>
        <taxon>Flavobacteriia</taxon>
        <taxon>Flavobacteriales</taxon>
        <taxon>Flavobacteriaceae</taxon>
        <taxon>Subsaximicrobium</taxon>
    </lineage>
</organism>
<sequence length="360" mass="42420">MSKALSVLYIYRNKDLHRVENSLNSLCQQSNNDFEIIFVDYGSTRNYKDGLSEFLKQYKNVKLIYSYHTDQPWSRPKAVNIGVKHCKSDYIFVADIDMIFRHDFISILHRIKHPNKSFFFKVGFLSEAESKKNIPFREYAISFESKYGAQGLSLFPRHALNEVNGLSEFIHFWGADNDVHNRLRNTGMETIFYDDKILILHQWHLIYRKTLEKFLTVEIQLSNVLRINMQHQINNDKGEISKVNVNPWGNIITKKQFDLLASAPVQRELVNIKSVVDYFLFYELPLHQTGVLSIQFYEDPFQKTLKYHAKKMLGKTVPLYYCLKEINDKLLLHIISFYNHFPYSYKVSGDLKTITFSILK</sequence>
<name>A0A5C6ZCD0_9FLAO</name>
<dbReference type="EMBL" id="VORO01000024">
    <property type="protein sequence ID" value="TXD87449.1"/>
    <property type="molecule type" value="Genomic_DNA"/>
</dbReference>
<feature type="domain" description="Glycosyltransferase 2-like" evidence="2">
    <location>
        <begin position="7"/>
        <end position="107"/>
    </location>
</feature>
<dbReference type="CDD" id="cd00761">
    <property type="entry name" value="Glyco_tranf_GTA_type"/>
    <property type="match status" value="1"/>
</dbReference>
<accession>A0A5C6ZCD0</accession>
<dbReference type="Pfam" id="PF00535">
    <property type="entry name" value="Glycos_transf_2"/>
    <property type="match status" value="1"/>
</dbReference>
<dbReference type="PANTHER" id="PTHR43685">
    <property type="entry name" value="GLYCOSYLTRANSFERASE"/>
    <property type="match status" value="1"/>
</dbReference>
<dbReference type="Gene3D" id="3.90.550.10">
    <property type="entry name" value="Spore Coat Polysaccharide Biosynthesis Protein SpsA, Chain A"/>
    <property type="match status" value="1"/>
</dbReference>
<reference evidence="4 5" key="1">
    <citation type="submission" date="2019-08" db="EMBL/GenBank/DDBJ databases">
        <title>Genomes of Subsaximicrobium wynnwilliamsii strains.</title>
        <authorList>
            <person name="Bowman J.P."/>
        </authorList>
    </citation>
    <scope>NUCLEOTIDE SEQUENCE [LARGE SCALE GENOMIC DNA]</scope>
    <source>
        <strain evidence="4 5">2-80-2</strain>
    </source>
</reference>
<dbReference type="InterPro" id="IPR029044">
    <property type="entry name" value="Nucleotide-diphossugar_trans"/>
</dbReference>
<feature type="domain" description="Galactosyltransferase C-terminal" evidence="3">
    <location>
        <begin position="145"/>
        <end position="195"/>
    </location>
</feature>
<evidence type="ECO:0000256" key="1">
    <source>
        <dbReference type="ARBA" id="ARBA00022679"/>
    </source>
</evidence>
<dbReference type="RefSeq" id="WP_147087890.1">
    <property type="nucleotide sequence ID" value="NZ_VORM01000026.1"/>
</dbReference>
<keyword evidence="1 4" id="KW-0808">Transferase</keyword>
<dbReference type="GO" id="GO:0016740">
    <property type="term" value="F:transferase activity"/>
    <property type="evidence" value="ECO:0007669"/>
    <property type="project" value="UniProtKB-KW"/>
</dbReference>
<dbReference type="InterPro" id="IPR001173">
    <property type="entry name" value="Glyco_trans_2-like"/>
</dbReference>
<evidence type="ECO:0000259" key="3">
    <source>
        <dbReference type="Pfam" id="PF02709"/>
    </source>
</evidence>
<dbReference type="Pfam" id="PF02709">
    <property type="entry name" value="Glyco_transf_7C"/>
    <property type="match status" value="1"/>
</dbReference>
<dbReference type="OrthoDB" id="6717394at2"/>
<proteinExistence type="predicted"/>
<dbReference type="AlphaFoldDB" id="A0A5C6ZCD0"/>
<evidence type="ECO:0000313" key="5">
    <source>
        <dbReference type="Proteomes" id="UP000321578"/>
    </source>
</evidence>
<dbReference type="InterPro" id="IPR027791">
    <property type="entry name" value="Galactosyl_T_C"/>
</dbReference>
<dbReference type="Proteomes" id="UP000321578">
    <property type="component" value="Unassembled WGS sequence"/>
</dbReference>
<comment type="caution">
    <text evidence="4">The sequence shown here is derived from an EMBL/GenBank/DDBJ whole genome shotgun (WGS) entry which is preliminary data.</text>
</comment>
<gene>
    <name evidence="4" type="ORF">ESY86_16860</name>
</gene>
<protein>
    <submittedName>
        <fullName evidence="4">Glycosyltransferase</fullName>
    </submittedName>
</protein>
<dbReference type="PANTHER" id="PTHR43685:SF3">
    <property type="entry name" value="SLR2126 PROTEIN"/>
    <property type="match status" value="1"/>
</dbReference>